<proteinExistence type="predicted"/>
<dbReference type="Pfam" id="PF13412">
    <property type="entry name" value="HTH_24"/>
    <property type="match status" value="1"/>
</dbReference>
<dbReference type="RefSeq" id="YP_009044582.1">
    <property type="nucleotide sequence ID" value="NC_024383.1"/>
</dbReference>
<dbReference type="EMBL" id="KJ094030">
    <property type="protein sequence ID" value="AHL19333.1"/>
    <property type="molecule type" value="Genomic_DNA"/>
</dbReference>
<name>A0A059T5R2_9CAUD</name>
<gene>
    <name evidence="2" type="ORF">LP083-2_126</name>
</gene>
<accession>A0A059T5R2</accession>
<evidence type="ECO:0000256" key="1">
    <source>
        <dbReference type="SAM" id="MobiDB-lite"/>
    </source>
</evidence>
<organism evidence="2 3">
    <name type="scientific">Listeria phage LP-083-2</name>
    <dbReference type="NCBI Taxonomy" id="1458855"/>
    <lineage>
        <taxon>Viruses</taxon>
        <taxon>Duplodnaviria</taxon>
        <taxon>Heunggongvirae</taxon>
        <taxon>Uroviricota</taxon>
        <taxon>Caudoviricetes</taxon>
        <taxon>Herelleviridae</taxon>
        <taxon>Jasinskavirinae</taxon>
        <taxon>Pecentumvirus</taxon>
        <taxon>Pecentumvirus LP0832</taxon>
    </lineage>
</organism>
<keyword evidence="3" id="KW-1185">Reference proteome</keyword>
<dbReference type="OrthoDB" id="1444at10239"/>
<dbReference type="SUPFAM" id="SSF46785">
    <property type="entry name" value="Winged helix' DNA-binding domain"/>
    <property type="match status" value="1"/>
</dbReference>
<dbReference type="InterPro" id="IPR036390">
    <property type="entry name" value="WH_DNA-bd_sf"/>
</dbReference>
<dbReference type="InterPro" id="IPR036388">
    <property type="entry name" value="WH-like_DNA-bd_sf"/>
</dbReference>
<feature type="compositionally biased region" description="Basic and acidic residues" evidence="1">
    <location>
        <begin position="107"/>
        <end position="139"/>
    </location>
</feature>
<evidence type="ECO:0000313" key="2">
    <source>
        <dbReference type="EMBL" id="AHL19333.1"/>
    </source>
</evidence>
<sequence>MDLVYVGCQMEIGMRKGLRDFLVDVAKTAQQWGESVAMVTQKHSLAEQTGVNIRTVSRYIAELENKGIIKTEAKRGRNGGLVIMFNKNMVTFKLTDNPITSDSPDAIELRDRMFPKKNEDPNKEKRPRRTKEQMAEEKVLKNRKRSLNNELNDMLDDTLFPTEEIFNKTEEPERYFKAYLLSRMVNAYAYIYPTERELDMLSRGVQVEAEKARKNRVRAYSFNSLPARFFGTSQFTCYLKLQDLLEKENINPLSYLTVQFDYLDYRLDNSLGGTPLAYRGIPEANCLIGETAFSRYTSAKDFYTVMRGKNMLRTSTADVAFKGGKYPIVEALLHAYNVGKQDITALNQQIEDMKTQASVFHKSEALADFYETTKLLVEESALETNEKDELYKFVTEQVVLHSRKNAMSLSQQLLSFPLQIQRVRQTAELKGLDKKDYYTFVGNLEKQVKVSRNTFNSFTEKGKLLHESLEANSTFYSTIRMLGDYRGLTVNIPLLGEAIKKLGEEHIPLDSYGMLDITQVYDKYLTDLQMQEDEENYETPTSFIVK</sequence>
<evidence type="ECO:0000313" key="3">
    <source>
        <dbReference type="Proteomes" id="UP000026997"/>
    </source>
</evidence>
<feature type="region of interest" description="Disordered" evidence="1">
    <location>
        <begin position="101"/>
        <end position="139"/>
    </location>
</feature>
<dbReference type="GeneID" id="19735692"/>
<protein>
    <submittedName>
        <fullName evidence="2">Winged helix-turn-helix domain-containing protein</fullName>
    </submittedName>
</protein>
<dbReference type="Proteomes" id="UP000026997">
    <property type="component" value="Segment"/>
</dbReference>
<dbReference type="KEGG" id="vg:19735692"/>
<reference evidence="2 3" key="1">
    <citation type="journal article" date="2014" name="Appl. Environ. Microbiol.">
        <title>Comparative genomic and morphological analysis of Listeria phages isolated from farm environments.</title>
        <authorList>
            <person name="Denes T."/>
            <person name="Vongkamjan K."/>
            <person name="Ackermann H.W."/>
            <person name="Moreno Switt A.I."/>
            <person name="Wiedmann M."/>
            <person name="den Bakker H.C."/>
        </authorList>
    </citation>
    <scope>NUCLEOTIDE SEQUENCE [LARGE SCALE GENOMIC DNA]</scope>
</reference>
<dbReference type="Gene3D" id="1.10.10.10">
    <property type="entry name" value="Winged helix-like DNA-binding domain superfamily/Winged helix DNA-binding domain"/>
    <property type="match status" value="1"/>
</dbReference>